<dbReference type="EMBL" id="JANVFO010000033">
    <property type="protein sequence ID" value="KAJ3731099.1"/>
    <property type="molecule type" value="Genomic_DNA"/>
</dbReference>
<dbReference type="InterPro" id="IPR036273">
    <property type="entry name" value="CRAL/TRIO_N_dom_sf"/>
</dbReference>
<dbReference type="SUPFAM" id="SSF52087">
    <property type="entry name" value="CRAL/TRIO domain"/>
    <property type="match status" value="1"/>
</dbReference>
<comment type="caution">
    <text evidence="3">The sequence shown here is derived from an EMBL/GenBank/DDBJ whole genome shotgun (WGS) entry which is preliminary data.</text>
</comment>
<evidence type="ECO:0000256" key="1">
    <source>
        <dbReference type="SAM" id="MobiDB-lite"/>
    </source>
</evidence>
<feature type="domain" description="CRAL-TRIO" evidence="2">
    <location>
        <begin position="116"/>
        <end position="271"/>
    </location>
</feature>
<evidence type="ECO:0000313" key="4">
    <source>
        <dbReference type="Proteomes" id="UP001176059"/>
    </source>
</evidence>
<organism evidence="3 4">
    <name type="scientific">Lentinula guzmanii</name>
    <dbReference type="NCBI Taxonomy" id="2804957"/>
    <lineage>
        <taxon>Eukaryota</taxon>
        <taxon>Fungi</taxon>
        <taxon>Dikarya</taxon>
        <taxon>Basidiomycota</taxon>
        <taxon>Agaricomycotina</taxon>
        <taxon>Agaricomycetes</taxon>
        <taxon>Agaricomycetidae</taxon>
        <taxon>Agaricales</taxon>
        <taxon>Marasmiineae</taxon>
        <taxon>Omphalotaceae</taxon>
        <taxon>Lentinula</taxon>
    </lineage>
</organism>
<reference evidence="3" key="2">
    <citation type="journal article" date="2023" name="Proc. Natl. Acad. Sci. U.S.A.">
        <title>A global phylogenomic analysis of the shiitake genus Lentinula.</title>
        <authorList>
            <person name="Sierra-Patev S."/>
            <person name="Min B."/>
            <person name="Naranjo-Ortiz M."/>
            <person name="Looney B."/>
            <person name="Konkel Z."/>
            <person name="Slot J.C."/>
            <person name="Sakamoto Y."/>
            <person name="Steenwyk J.L."/>
            <person name="Rokas A."/>
            <person name="Carro J."/>
            <person name="Camarero S."/>
            <person name="Ferreira P."/>
            <person name="Molpeceres G."/>
            <person name="Ruiz-Duenas F.J."/>
            <person name="Serrano A."/>
            <person name="Henrissat B."/>
            <person name="Drula E."/>
            <person name="Hughes K.W."/>
            <person name="Mata J.L."/>
            <person name="Ishikawa N.K."/>
            <person name="Vargas-Isla R."/>
            <person name="Ushijima S."/>
            <person name="Smith C.A."/>
            <person name="Donoghue J."/>
            <person name="Ahrendt S."/>
            <person name="Andreopoulos W."/>
            <person name="He G."/>
            <person name="LaButti K."/>
            <person name="Lipzen A."/>
            <person name="Ng V."/>
            <person name="Riley R."/>
            <person name="Sandor L."/>
            <person name="Barry K."/>
            <person name="Martinez A.T."/>
            <person name="Xiao Y."/>
            <person name="Gibbons J.G."/>
            <person name="Terashima K."/>
            <person name="Grigoriev I.V."/>
            <person name="Hibbett D."/>
        </authorList>
    </citation>
    <scope>NUCLEOTIDE SEQUENCE</scope>
    <source>
        <strain evidence="3">ET3784</strain>
    </source>
</reference>
<dbReference type="CDD" id="cd00170">
    <property type="entry name" value="SEC14"/>
    <property type="match status" value="1"/>
</dbReference>
<feature type="compositionally biased region" description="Basic and acidic residues" evidence="1">
    <location>
        <begin position="301"/>
        <end position="312"/>
    </location>
</feature>
<name>A0AA38MSZ1_9AGAR</name>
<dbReference type="Gene3D" id="1.10.8.20">
    <property type="entry name" value="N-terminal domain of phosphatidylinositol transfer protein sec14p"/>
    <property type="match status" value="1"/>
</dbReference>
<dbReference type="Proteomes" id="UP001176059">
    <property type="component" value="Unassembled WGS sequence"/>
</dbReference>
<feature type="region of interest" description="Disordered" evidence="1">
    <location>
        <begin position="292"/>
        <end position="374"/>
    </location>
</feature>
<accession>A0AA38MSZ1</accession>
<dbReference type="PANTHER" id="PTHR45657:SF1">
    <property type="entry name" value="CRAL-TRIO DOMAIN-CONTAINING PROTEIN YKL091C-RELATED"/>
    <property type="match status" value="1"/>
</dbReference>
<reference evidence="3" key="1">
    <citation type="submission" date="2022-08" db="EMBL/GenBank/DDBJ databases">
        <authorList>
            <consortium name="DOE Joint Genome Institute"/>
            <person name="Min B."/>
            <person name="Sierra-Patev S."/>
            <person name="Naranjo-Ortiz M."/>
            <person name="Looney B."/>
            <person name="Konkel Z."/>
            <person name="Slot J.C."/>
            <person name="Sakamoto Y."/>
            <person name="Steenwyk J.L."/>
            <person name="Rokas A."/>
            <person name="Carro J."/>
            <person name="Camarero S."/>
            <person name="Ferreira P."/>
            <person name="Molpeceres G."/>
            <person name="Ruiz-duenas F.J."/>
            <person name="Serrano A."/>
            <person name="Henrissat B."/>
            <person name="Drula E."/>
            <person name="Hughes K.W."/>
            <person name="Mata J.L."/>
            <person name="Ishikawa N.K."/>
            <person name="Vargas-Isla R."/>
            <person name="Ushijima S."/>
            <person name="Smith C.A."/>
            <person name="Ahrendt S."/>
            <person name="Andreopoulos W."/>
            <person name="He G."/>
            <person name="LaButti K."/>
            <person name="Lipzen A."/>
            <person name="Ng V."/>
            <person name="Riley R."/>
            <person name="Sandor L."/>
            <person name="Barry K."/>
            <person name="Martinez A.T."/>
            <person name="Xiao Y."/>
            <person name="Gibbons J.G."/>
            <person name="Terashima K."/>
            <person name="Hibbett D.S."/>
            <person name="Grigoriev I.V."/>
        </authorList>
    </citation>
    <scope>NUCLEOTIDE SEQUENCE</scope>
    <source>
        <strain evidence="3">ET3784</strain>
    </source>
</reference>
<gene>
    <name evidence="3" type="ORF">DFJ43DRAFT_1189071</name>
</gene>
<dbReference type="Pfam" id="PF00650">
    <property type="entry name" value="CRAL_TRIO"/>
    <property type="match status" value="1"/>
</dbReference>
<dbReference type="InterPro" id="IPR011074">
    <property type="entry name" value="CRAL/TRIO_N_dom"/>
</dbReference>
<protein>
    <submittedName>
        <fullName evidence="3">CRAL-TRIO domain-containing protein</fullName>
    </submittedName>
</protein>
<dbReference type="PANTHER" id="PTHR45657">
    <property type="entry name" value="CRAL-TRIO DOMAIN-CONTAINING PROTEIN YKL091C-RELATED"/>
    <property type="match status" value="1"/>
</dbReference>
<dbReference type="SMART" id="SM01100">
    <property type="entry name" value="CRAL_TRIO_N"/>
    <property type="match status" value="1"/>
</dbReference>
<dbReference type="InterPro" id="IPR001251">
    <property type="entry name" value="CRAL-TRIO_dom"/>
</dbReference>
<dbReference type="PROSITE" id="PS50191">
    <property type="entry name" value="CRAL_TRIO"/>
    <property type="match status" value="1"/>
</dbReference>
<dbReference type="InterPro" id="IPR036865">
    <property type="entry name" value="CRAL-TRIO_dom_sf"/>
</dbReference>
<keyword evidence="4" id="KW-1185">Reference proteome</keyword>
<evidence type="ECO:0000313" key="3">
    <source>
        <dbReference type="EMBL" id="KAJ3731099.1"/>
    </source>
</evidence>
<dbReference type="AlphaFoldDB" id="A0AA38MSZ1"/>
<dbReference type="SMART" id="SM00516">
    <property type="entry name" value="SEC14"/>
    <property type="match status" value="1"/>
</dbReference>
<dbReference type="SUPFAM" id="SSF46938">
    <property type="entry name" value="CRAL/TRIO N-terminal domain"/>
    <property type="match status" value="1"/>
</dbReference>
<dbReference type="InterPro" id="IPR051026">
    <property type="entry name" value="PI/PC_transfer"/>
</dbReference>
<proteinExistence type="predicted"/>
<dbReference type="Pfam" id="PF03765">
    <property type="entry name" value="CRAL_TRIO_N"/>
    <property type="match status" value="1"/>
</dbReference>
<feature type="compositionally biased region" description="Low complexity" evidence="1">
    <location>
        <begin position="339"/>
        <end position="356"/>
    </location>
</feature>
<feature type="compositionally biased region" description="Polar residues" evidence="1">
    <location>
        <begin position="313"/>
        <end position="323"/>
    </location>
</feature>
<sequence>MSNVQSDPKGEVLVQFRKELFSEGILHEGDTIGTDDGTLKRFLRARKYNIKDAKKMFIDAQNWRKNVKLDELYENIDPFDYPEREAVFDCWPMWFHKVIVQCLYFIADRRAAHTLGRPLNLQFLGGLDLERLSKEGVTPERHWETILVNAECLTREILPAAARKHGKEIDSVLVIIDLKGFGLSKFWQMKHLAQKSFQISQDYYPETMGRLVILNAPSTFTIIWNAIRPWIAKETANKIDILGADYREKLLELVDEEDLPWVVGGKCHCRSEDDQSQGPRCHFSATGPWLEGRVGWGPNAKKRDSKPAKNDSEATGSLSNHNNKAIERDINSTPAHGDSNLTNGLLTPTTSSNSNSIKSTPVDPGTSGTEDLER</sequence>
<evidence type="ECO:0000259" key="2">
    <source>
        <dbReference type="PROSITE" id="PS50191"/>
    </source>
</evidence>
<dbReference type="Gene3D" id="3.40.525.10">
    <property type="entry name" value="CRAL-TRIO lipid binding domain"/>
    <property type="match status" value="1"/>
</dbReference>